<dbReference type="EMBL" id="CP003557">
    <property type="protein sequence ID" value="AFN75442.1"/>
    <property type="molecule type" value="Genomic_DNA"/>
</dbReference>
<dbReference type="Gene3D" id="1.10.8.60">
    <property type="match status" value="1"/>
</dbReference>
<feature type="domain" description="Sigma-54 factor interaction" evidence="6">
    <location>
        <begin position="155"/>
        <end position="383"/>
    </location>
</feature>
<dbReference type="Pfam" id="PF25601">
    <property type="entry name" value="AAA_lid_14"/>
    <property type="match status" value="1"/>
</dbReference>
<keyword evidence="1" id="KW-0547">Nucleotide-binding</keyword>
<dbReference type="Pfam" id="PF00158">
    <property type="entry name" value="Sigma54_activat"/>
    <property type="match status" value="1"/>
</dbReference>
<feature type="modified residue" description="4-aspartylphosphate" evidence="5">
    <location>
        <position position="60"/>
    </location>
</feature>
<dbReference type="STRING" id="1191523.MROS_2212"/>
<feature type="domain" description="Response regulatory" evidence="7">
    <location>
        <begin position="10"/>
        <end position="125"/>
    </location>
</feature>
<dbReference type="KEGG" id="mro:MROS_2212"/>
<evidence type="ECO:0000259" key="6">
    <source>
        <dbReference type="PROSITE" id="PS50045"/>
    </source>
</evidence>
<name>I6YY31_MELRP</name>
<keyword evidence="9" id="KW-1185">Reference proteome</keyword>
<dbReference type="CDD" id="cd00009">
    <property type="entry name" value="AAA"/>
    <property type="match status" value="1"/>
</dbReference>
<dbReference type="PROSITE" id="PS00676">
    <property type="entry name" value="SIGMA54_INTERACT_2"/>
    <property type="match status" value="1"/>
</dbReference>
<evidence type="ECO:0000313" key="9">
    <source>
        <dbReference type="Proteomes" id="UP000009011"/>
    </source>
</evidence>
<evidence type="ECO:0000256" key="5">
    <source>
        <dbReference type="PROSITE-ProRule" id="PRU00169"/>
    </source>
</evidence>
<dbReference type="PANTHER" id="PTHR32071:SF13">
    <property type="entry name" value="RESPONSE REGULATOR HSFA"/>
    <property type="match status" value="1"/>
</dbReference>
<evidence type="ECO:0000313" key="8">
    <source>
        <dbReference type="EMBL" id="AFN75442.1"/>
    </source>
</evidence>
<dbReference type="SMART" id="SM00382">
    <property type="entry name" value="AAA"/>
    <property type="match status" value="1"/>
</dbReference>
<dbReference type="InterPro" id="IPR002197">
    <property type="entry name" value="HTH_Fis"/>
</dbReference>
<dbReference type="SUPFAM" id="SSF46689">
    <property type="entry name" value="Homeodomain-like"/>
    <property type="match status" value="1"/>
</dbReference>
<dbReference type="InterPro" id="IPR002078">
    <property type="entry name" value="Sigma_54_int"/>
</dbReference>
<dbReference type="FunFam" id="3.40.50.300:FF:000006">
    <property type="entry name" value="DNA-binding transcriptional regulator NtrC"/>
    <property type="match status" value="1"/>
</dbReference>
<evidence type="ECO:0000256" key="2">
    <source>
        <dbReference type="ARBA" id="ARBA00022840"/>
    </source>
</evidence>
<dbReference type="GO" id="GO:0005524">
    <property type="term" value="F:ATP binding"/>
    <property type="evidence" value="ECO:0007669"/>
    <property type="project" value="UniProtKB-KW"/>
</dbReference>
<dbReference type="PANTHER" id="PTHR32071">
    <property type="entry name" value="TRANSCRIPTIONAL REGULATORY PROTEIN"/>
    <property type="match status" value="1"/>
</dbReference>
<dbReference type="OrthoDB" id="9782110at2"/>
<protein>
    <submittedName>
        <fullName evidence="8">Two component, sigma54 specific, transcriptional regulator, Fis family</fullName>
    </submittedName>
</protein>
<dbReference type="RefSeq" id="WP_014856874.1">
    <property type="nucleotide sequence ID" value="NC_018178.1"/>
</dbReference>
<dbReference type="GO" id="GO:0006355">
    <property type="term" value="P:regulation of DNA-templated transcription"/>
    <property type="evidence" value="ECO:0007669"/>
    <property type="project" value="InterPro"/>
</dbReference>
<dbReference type="InterPro" id="IPR003593">
    <property type="entry name" value="AAA+_ATPase"/>
</dbReference>
<keyword evidence="3" id="KW-0805">Transcription regulation</keyword>
<dbReference type="InterPro" id="IPR009057">
    <property type="entry name" value="Homeodomain-like_sf"/>
</dbReference>
<evidence type="ECO:0000256" key="3">
    <source>
        <dbReference type="ARBA" id="ARBA00023015"/>
    </source>
</evidence>
<dbReference type="eggNOG" id="COG2204">
    <property type="taxonomic scope" value="Bacteria"/>
</dbReference>
<dbReference type="InterPro" id="IPR058031">
    <property type="entry name" value="AAA_lid_NorR"/>
</dbReference>
<dbReference type="Gene3D" id="3.40.50.2300">
    <property type="match status" value="1"/>
</dbReference>
<dbReference type="InterPro" id="IPR001789">
    <property type="entry name" value="Sig_transdc_resp-reg_receiver"/>
</dbReference>
<dbReference type="GO" id="GO:0043565">
    <property type="term" value="F:sequence-specific DNA binding"/>
    <property type="evidence" value="ECO:0007669"/>
    <property type="project" value="InterPro"/>
</dbReference>
<dbReference type="PROSITE" id="PS50110">
    <property type="entry name" value="RESPONSE_REGULATORY"/>
    <property type="match status" value="1"/>
</dbReference>
<gene>
    <name evidence="8" type="ordered locus">MROS_2212</name>
</gene>
<dbReference type="Proteomes" id="UP000009011">
    <property type="component" value="Chromosome"/>
</dbReference>
<dbReference type="Gene3D" id="1.10.10.60">
    <property type="entry name" value="Homeodomain-like"/>
    <property type="match status" value="1"/>
</dbReference>
<dbReference type="GO" id="GO:0000160">
    <property type="term" value="P:phosphorelay signal transduction system"/>
    <property type="evidence" value="ECO:0007669"/>
    <property type="project" value="InterPro"/>
</dbReference>
<dbReference type="Gene3D" id="3.40.50.300">
    <property type="entry name" value="P-loop containing nucleotide triphosphate hydrolases"/>
    <property type="match status" value="1"/>
</dbReference>
<dbReference type="InterPro" id="IPR025662">
    <property type="entry name" value="Sigma_54_int_dom_ATP-bd_1"/>
</dbReference>
<evidence type="ECO:0000256" key="1">
    <source>
        <dbReference type="ARBA" id="ARBA00022741"/>
    </source>
</evidence>
<reference evidence="8 9" key="1">
    <citation type="journal article" date="2013" name="PLoS ONE">
        <title>Genomic analysis of Melioribacter roseus, facultatively anaerobic organotrophic bacterium representing a novel deep lineage within Bacteriodetes/Chlorobi group.</title>
        <authorList>
            <person name="Kadnikov V.V."/>
            <person name="Mardanov A.V."/>
            <person name="Podosokorskaya O.A."/>
            <person name="Gavrilov S.N."/>
            <person name="Kublanov I.V."/>
            <person name="Beletsky A.V."/>
            <person name="Bonch-Osmolovskaya E.A."/>
            <person name="Ravin N.V."/>
        </authorList>
    </citation>
    <scope>NUCLEOTIDE SEQUENCE [LARGE SCALE GENOMIC DNA]</scope>
    <source>
        <strain evidence="9">JCM 17771 / P3M-2</strain>
    </source>
</reference>
<dbReference type="PATRIC" id="fig|1191523.3.peg.2338"/>
<dbReference type="AlphaFoldDB" id="I6YY31"/>
<dbReference type="HOGENOM" id="CLU_000445_0_6_10"/>
<keyword evidence="2" id="KW-0067">ATP-binding</keyword>
<dbReference type="InterPro" id="IPR011006">
    <property type="entry name" value="CheY-like_superfamily"/>
</dbReference>
<dbReference type="PROSITE" id="PS50045">
    <property type="entry name" value="SIGMA54_INTERACT_4"/>
    <property type="match status" value="1"/>
</dbReference>
<accession>I6YY31</accession>
<dbReference type="PROSITE" id="PS00675">
    <property type="entry name" value="SIGMA54_INTERACT_1"/>
    <property type="match status" value="1"/>
</dbReference>
<dbReference type="SMART" id="SM00448">
    <property type="entry name" value="REC"/>
    <property type="match status" value="1"/>
</dbReference>
<dbReference type="PRINTS" id="PR01590">
    <property type="entry name" value="HTHFIS"/>
</dbReference>
<keyword evidence="4" id="KW-0804">Transcription</keyword>
<dbReference type="InterPro" id="IPR025943">
    <property type="entry name" value="Sigma_54_int_dom_ATP-bd_2"/>
</dbReference>
<evidence type="ECO:0000259" key="7">
    <source>
        <dbReference type="PROSITE" id="PS50110"/>
    </source>
</evidence>
<evidence type="ECO:0000256" key="4">
    <source>
        <dbReference type="ARBA" id="ARBA00023163"/>
    </source>
</evidence>
<dbReference type="InterPro" id="IPR027417">
    <property type="entry name" value="P-loop_NTPase"/>
</dbReference>
<dbReference type="SUPFAM" id="SSF52540">
    <property type="entry name" value="P-loop containing nucleoside triphosphate hydrolases"/>
    <property type="match status" value="1"/>
</dbReference>
<proteinExistence type="predicted"/>
<sequence length="469" mass="52999">MGIADYPELPILLVDDEEQFLFSVETSLNTSGINNIVLQSDSTKVLEMLEKDEYSLIVLDINMPGITGLELLPKIKDRFPEIPVIILTALNDVESAVESIKSGAYNYIVKPVDTTRLVTTIKGALEFREVLSENRRLKDYLLKDKIENPEAFEEIITKNKSMRSIFKYIEAIANSPLPVLITGETGVGKELIAGAIHKVSSRNGELVAVNVAGLDDTLFSDTLFGHKKGAFTGAEQDRKGLIEQAEKGTLFLDEIGDLSIESQVKLLRLIQDGRYYPLGSDIPKQADVRIICATNLKIEDMKESPKFRKDLYYRLQTHHIHIPPLRERKDDIPLLIDHFLEKAAEKLNKKKPTPPKELYTLLSNYNFPGNIRELEGLIYDAVSIHRFGVLSLDSIRNKIFPDMKKDVSFEHTEEHADKIIFPENLPTLKEVEEALISEALKRADNNQTIAARLLGLSRRALNNRINRKK</sequence>
<organism evidence="8 9">
    <name type="scientific">Melioribacter roseus (strain DSM 23840 / JCM 17771 / VKM B-2668 / P3M-2)</name>
    <dbReference type="NCBI Taxonomy" id="1191523"/>
    <lineage>
        <taxon>Bacteria</taxon>
        <taxon>Pseudomonadati</taxon>
        <taxon>Ignavibacteriota</taxon>
        <taxon>Ignavibacteria</taxon>
        <taxon>Ignavibacteriales</taxon>
        <taxon>Melioribacteraceae</taxon>
        <taxon>Melioribacter</taxon>
    </lineage>
</organism>
<dbReference type="Pfam" id="PF02954">
    <property type="entry name" value="HTH_8"/>
    <property type="match status" value="1"/>
</dbReference>
<keyword evidence="5" id="KW-0597">Phosphoprotein</keyword>
<dbReference type="SUPFAM" id="SSF52172">
    <property type="entry name" value="CheY-like"/>
    <property type="match status" value="1"/>
</dbReference>
<dbReference type="Pfam" id="PF00072">
    <property type="entry name" value="Response_reg"/>
    <property type="match status" value="1"/>
</dbReference>